<dbReference type="AlphaFoldDB" id="A0A975K3Q7"/>
<evidence type="ECO:0000313" key="1">
    <source>
        <dbReference type="EMBL" id="QUT04310.1"/>
    </source>
</evidence>
<proteinExistence type="predicted"/>
<keyword evidence="2" id="KW-1185">Reference proteome</keyword>
<dbReference type="PANTHER" id="PTHR34846:SF11">
    <property type="entry name" value="4-CARBOXYMUCONOLACTONE DECARBOXYLASE FAMILY PROTEIN (AFU_ORTHOLOGUE AFUA_6G11590)"/>
    <property type="match status" value="1"/>
</dbReference>
<dbReference type="SUPFAM" id="SSF69118">
    <property type="entry name" value="AhpD-like"/>
    <property type="match status" value="1"/>
</dbReference>
<protein>
    <submittedName>
        <fullName evidence="1">Carboxymuconolactone decarboxylase family protein</fullName>
    </submittedName>
</protein>
<dbReference type="Proteomes" id="UP000681425">
    <property type="component" value="Chromosome"/>
</dbReference>
<accession>A0A975K3Q7</accession>
<dbReference type="InterPro" id="IPR029032">
    <property type="entry name" value="AhpD-like"/>
</dbReference>
<dbReference type="RefSeq" id="WP_212608144.1">
    <property type="nucleotide sequence ID" value="NZ_CP073910.1"/>
</dbReference>
<dbReference type="PANTHER" id="PTHR34846">
    <property type="entry name" value="4-CARBOXYMUCONOLACTONE DECARBOXYLASE FAMILY PROTEIN (AFU_ORTHOLOGUE AFUA_6G11590)"/>
    <property type="match status" value="1"/>
</dbReference>
<sequence length="212" mass="23472">MARISLCEPQDLPPSLQRMSEEHGHDPMMVNMLQGFAPVPELIQSFMGWYYPWHANGEGVPARLPARLKELVRLRIATFTGCRLCKASRQQPDTISEDVAEYIDNPETQEKLSPAEAVAVQFAAKLATDHFSVTDADFAVLRRHFDNAQILELLVMVSVIYLGFGRVLSVLELDNATCPIPSAAPAWTTAPENAGMQAQRDYRALHAAPVEG</sequence>
<dbReference type="EMBL" id="CP073910">
    <property type="protein sequence ID" value="QUT04310.1"/>
    <property type="molecule type" value="Genomic_DNA"/>
</dbReference>
<organism evidence="1 2">
    <name type="scientific">Sphingobium phenoxybenzoativorans</name>
    <dbReference type="NCBI Taxonomy" id="1592790"/>
    <lineage>
        <taxon>Bacteria</taxon>
        <taxon>Pseudomonadati</taxon>
        <taxon>Pseudomonadota</taxon>
        <taxon>Alphaproteobacteria</taxon>
        <taxon>Sphingomonadales</taxon>
        <taxon>Sphingomonadaceae</taxon>
        <taxon>Sphingobium</taxon>
    </lineage>
</organism>
<dbReference type="Gene3D" id="1.20.1290.10">
    <property type="entry name" value="AhpD-like"/>
    <property type="match status" value="1"/>
</dbReference>
<dbReference type="KEGG" id="spph:KFK14_14620"/>
<gene>
    <name evidence="1" type="ORF">KFK14_14620</name>
</gene>
<reference evidence="1" key="1">
    <citation type="submission" date="2021-04" db="EMBL/GenBank/DDBJ databases">
        <title>Isolation of p-tert-butylphenol degrading bacteria Sphingobium phenoxybenzoativorans Tas13 from active sludge.</title>
        <authorList>
            <person name="Li Y."/>
        </authorList>
    </citation>
    <scope>NUCLEOTIDE SEQUENCE</scope>
    <source>
        <strain evidence="1">Tas13</strain>
    </source>
</reference>
<evidence type="ECO:0000313" key="2">
    <source>
        <dbReference type="Proteomes" id="UP000681425"/>
    </source>
</evidence>
<name>A0A975K3Q7_9SPHN</name>